<dbReference type="Gene3D" id="3.30.1330.230">
    <property type="match status" value="1"/>
</dbReference>
<gene>
    <name evidence="2" type="ORF">BET10_00525</name>
</gene>
<proteinExistence type="predicted"/>
<accession>A0A1S1MT97</accession>
<sequence>MNFLYLSWHPKFTVATHKNSKVLLSSSSTNYILDIAQLPFIQFINGTYTAAEIEQKLESAYDKSSFHYYLDHMRSAGLVYETTHIISEATVPVVKIIQPQKSAHFSAIFDTLDVQLVVLTKNIAQINYAQIPQSSRFIIIEDFYDSYVISPVFSIDETSQIDAYIDARLHNLPLIHFIDEHQKHIKLSYSVYNEASLNISTSLLHKLAHHHNCTVVTNEQTLESYIIPSAAISNLSEQKIELVDQPIANDKDGGSRVISAQSTVDKILPYVNRYTGLINQLSLLTEDSSPIKIYRTAFYKQGCRSLATAKIDHFNQTCLGKGVEPIQSKASALCEALERRNAQFRSSDVGLFSTPQALRAKCYQFQNLTPYSELQYKRFNDKAHPDSKRRQAAKPYNGSEIYWQSCWSLAHNEVAYIPSVLCYANTPYKEQEYGCWHSNGCATGNTLEEAILQATFELIERDATAIWWYNKINRPSFDLTRLDPQYLTPLHDSLDTTHHYWILDITNDLGVPVMAAIGRDKKTNGLIFGFGCHLNPELAAQRALTELCQLIPIRNQNSAPFDFDAITQESFLDIHHNEKEQSYMLESTYNLKLDILNIVEHLKSYGLDMVILDYKRTESPMHTAKVFVPGLCHIWPQLGNPRLYNTPVKLGWLNEPLTEQTINQQGLYI</sequence>
<name>A0A1S1MT97_9GAMM</name>
<dbReference type="Gene3D" id="3.30.40.250">
    <property type="match status" value="1"/>
</dbReference>
<protein>
    <recommendedName>
        <fullName evidence="1">YcaO domain-containing protein</fullName>
    </recommendedName>
</protein>
<dbReference type="RefSeq" id="WP_070987632.1">
    <property type="nucleotide sequence ID" value="NZ_MKJU01000035.1"/>
</dbReference>
<dbReference type="OrthoDB" id="2379922at2"/>
<evidence type="ECO:0000313" key="3">
    <source>
        <dbReference type="Proteomes" id="UP000179786"/>
    </source>
</evidence>
<organism evidence="2 3">
    <name type="scientific">Pseudoalteromonas amylolytica</name>
    <dbReference type="NCBI Taxonomy" id="1859457"/>
    <lineage>
        <taxon>Bacteria</taxon>
        <taxon>Pseudomonadati</taxon>
        <taxon>Pseudomonadota</taxon>
        <taxon>Gammaproteobacteria</taxon>
        <taxon>Alteromonadales</taxon>
        <taxon>Pseudoalteromonadaceae</taxon>
        <taxon>Pseudoalteromonas</taxon>
    </lineage>
</organism>
<keyword evidence="3" id="KW-1185">Reference proteome</keyword>
<dbReference type="PANTHER" id="PTHR37809">
    <property type="entry name" value="RIBOSOMAL PROTEIN S12 METHYLTHIOTRANSFERASE ACCESSORY FACTOR YCAO"/>
    <property type="match status" value="1"/>
</dbReference>
<dbReference type="AlphaFoldDB" id="A0A1S1MT97"/>
<dbReference type="Proteomes" id="UP000179786">
    <property type="component" value="Unassembled WGS sequence"/>
</dbReference>
<reference evidence="2 3" key="1">
    <citation type="submission" date="2016-09" db="EMBL/GenBank/DDBJ databases">
        <title>Pseudoalteromonas amylolytica sp. nov., isolated from the surface seawater.</title>
        <authorList>
            <person name="Wu Y.-H."/>
            <person name="Cheng H."/>
            <person name="Jin X.-B."/>
            <person name="Wang C.-S."/>
            <person name="Xu X.-W."/>
        </authorList>
    </citation>
    <scope>NUCLEOTIDE SEQUENCE [LARGE SCALE GENOMIC DNA]</scope>
    <source>
        <strain evidence="2 3">JW1</strain>
    </source>
</reference>
<comment type="caution">
    <text evidence="2">The sequence shown here is derived from an EMBL/GenBank/DDBJ whole genome shotgun (WGS) entry which is preliminary data.</text>
</comment>
<dbReference type="PANTHER" id="PTHR37809:SF1">
    <property type="entry name" value="RIBOSOMAL PROTEIN S12 METHYLTHIOTRANSFERASE ACCESSORY FACTOR YCAO"/>
    <property type="match status" value="1"/>
</dbReference>
<dbReference type="Gene3D" id="3.30.160.660">
    <property type="match status" value="1"/>
</dbReference>
<dbReference type="InterPro" id="IPR003776">
    <property type="entry name" value="YcaO-like_dom"/>
</dbReference>
<dbReference type="PROSITE" id="PS51664">
    <property type="entry name" value="YCAO"/>
    <property type="match status" value="1"/>
</dbReference>
<feature type="domain" description="YcaO" evidence="1">
    <location>
        <begin position="320"/>
        <end position="669"/>
    </location>
</feature>
<dbReference type="EMBL" id="MKJU01000035">
    <property type="protein sequence ID" value="OHU87136.1"/>
    <property type="molecule type" value="Genomic_DNA"/>
</dbReference>
<dbReference type="STRING" id="1859457.BET10_00525"/>
<evidence type="ECO:0000259" key="1">
    <source>
        <dbReference type="PROSITE" id="PS51664"/>
    </source>
</evidence>
<dbReference type="Gene3D" id="3.90.930.60">
    <property type="match status" value="1"/>
</dbReference>
<evidence type="ECO:0000313" key="2">
    <source>
        <dbReference type="EMBL" id="OHU87136.1"/>
    </source>
</evidence>
<dbReference type="NCBIfam" id="TIGR00702">
    <property type="entry name" value="YcaO-type kinase domain"/>
    <property type="match status" value="1"/>
</dbReference>
<dbReference type="Pfam" id="PF02624">
    <property type="entry name" value="YcaO"/>
    <property type="match status" value="1"/>
</dbReference>